<gene>
    <name evidence="3" type="ORF">ACFOOQ_01130</name>
</gene>
<accession>A0ABV7V9I8</accession>
<evidence type="ECO:0000256" key="1">
    <source>
        <dbReference type="ARBA" id="ARBA00007435"/>
    </source>
</evidence>
<comment type="similarity">
    <text evidence="1">Belongs to the UPF0213 family.</text>
</comment>
<proteinExistence type="inferred from homology"/>
<name>A0ABV7V9I8_9PROT</name>
<dbReference type="PANTHER" id="PTHR34477:SF5">
    <property type="entry name" value="BSL5627 PROTEIN"/>
    <property type="match status" value="1"/>
</dbReference>
<dbReference type="Pfam" id="PF01541">
    <property type="entry name" value="GIY-YIG"/>
    <property type="match status" value="1"/>
</dbReference>
<dbReference type="PANTHER" id="PTHR34477">
    <property type="entry name" value="UPF0213 PROTEIN YHBQ"/>
    <property type="match status" value="1"/>
</dbReference>
<dbReference type="PROSITE" id="PS50164">
    <property type="entry name" value="GIY_YIG"/>
    <property type="match status" value="1"/>
</dbReference>
<dbReference type="EMBL" id="JBHRYJ010000001">
    <property type="protein sequence ID" value="MFC3674124.1"/>
    <property type="molecule type" value="Genomic_DNA"/>
</dbReference>
<dbReference type="Proteomes" id="UP001595711">
    <property type="component" value="Unassembled WGS sequence"/>
</dbReference>
<dbReference type="InterPro" id="IPR035901">
    <property type="entry name" value="GIY-YIG_endonuc_sf"/>
</dbReference>
<dbReference type="Gene3D" id="3.40.1440.10">
    <property type="entry name" value="GIY-YIG endonuclease"/>
    <property type="match status" value="1"/>
</dbReference>
<dbReference type="SMART" id="SM00465">
    <property type="entry name" value="GIYc"/>
    <property type="match status" value="1"/>
</dbReference>
<dbReference type="InterPro" id="IPR050190">
    <property type="entry name" value="UPF0213_domain"/>
</dbReference>
<evidence type="ECO:0000313" key="4">
    <source>
        <dbReference type="Proteomes" id="UP001595711"/>
    </source>
</evidence>
<dbReference type="InterPro" id="IPR000305">
    <property type="entry name" value="GIY-YIG_endonuc"/>
</dbReference>
<dbReference type="SUPFAM" id="SSF82771">
    <property type="entry name" value="GIY-YIG endonuclease"/>
    <property type="match status" value="1"/>
</dbReference>
<protein>
    <submittedName>
        <fullName evidence="3">GIY-YIG nuclease family protein</fullName>
    </submittedName>
</protein>
<organism evidence="3 4">
    <name type="scientific">Ferrovibrio xuzhouensis</name>
    <dbReference type="NCBI Taxonomy" id="1576914"/>
    <lineage>
        <taxon>Bacteria</taxon>
        <taxon>Pseudomonadati</taxon>
        <taxon>Pseudomonadota</taxon>
        <taxon>Alphaproteobacteria</taxon>
        <taxon>Rhodospirillales</taxon>
        <taxon>Rhodospirillaceae</taxon>
        <taxon>Ferrovibrio</taxon>
    </lineage>
</organism>
<sequence>MTGGWVYILTNQPRGTLYVGVTSDLVRRVWEHREGVAESFTKRYDLKRLVWFERHDDIREAIRREKALKRWLRDWKLDLVETANPGWDDLYDGLA</sequence>
<comment type="caution">
    <text evidence="3">The sequence shown here is derived from an EMBL/GenBank/DDBJ whole genome shotgun (WGS) entry which is preliminary data.</text>
</comment>
<keyword evidence="4" id="KW-1185">Reference proteome</keyword>
<dbReference type="CDD" id="cd10448">
    <property type="entry name" value="GIY-YIG_unchar_3"/>
    <property type="match status" value="1"/>
</dbReference>
<dbReference type="RefSeq" id="WP_379720502.1">
    <property type="nucleotide sequence ID" value="NZ_JBHRYJ010000001.1"/>
</dbReference>
<feature type="domain" description="GIY-YIG" evidence="2">
    <location>
        <begin position="2"/>
        <end position="78"/>
    </location>
</feature>
<evidence type="ECO:0000259" key="2">
    <source>
        <dbReference type="PROSITE" id="PS50164"/>
    </source>
</evidence>
<evidence type="ECO:0000313" key="3">
    <source>
        <dbReference type="EMBL" id="MFC3674124.1"/>
    </source>
</evidence>
<reference evidence="4" key="1">
    <citation type="journal article" date="2019" name="Int. J. Syst. Evol. Microbiol.">
        <title>The Global Catalogue of Microorganisms (GCM) 10K type strain sequencing project: providing services to taxonomists for standard genome sequencing and annotation.</title>
        <authorList>
            <consortium name="The Broad Institute Genomics Platform"/>
            <consortium name="The Broad Institute Genome Sequencing Center for Infectious Disease"/>
            <person name="Wu L."/>
            <person name="Ma J."/>
        </authorList>
    </citation>
    <scope>NUCLEOTIDE SEQUENCE [LARGE SCALE GENOMIC DNA]</scope>
    <source>
        <strain evidence="4">KCTC 42182</strain>
    </source>
</reference>